<evidence type="ECO:0000256" key="5">
    <source>
        <dbReference type="ARBA" id="ARBA00023136"/>
    </source>
</evidence>
<feature type="transmembrane region" description="Helical" evidence="6">
    <location>
        <begin position="210"/>
        <end position="237"/>
    </location>
</feature>
<keyword evidence="8" id="KW-1185">Reference proteome</keyword>
<keyword evidence="5 6" id="KW-0472">Membrane</keyword>
<reference evidence="7" key="1">
    <citation type="journal article" date="2022" name="ISME J.">
        <title>Identification of active gaseous-alkane degraders at natural gas seeps.</title>
        <authorList>
            <person name="Farhan Ul Haque M."/>
            <person name="Hernandez M."/>
            <person name="Crombie A.T."/>
            <person name="Murrell J.C."/>
        </authorList>
    </citation>
    <scope>NUCLEOTIDE SEQUENCE</scope>
    <source>
        <strain evidence="7">PC2</strain>
    </source>
</reference>
<accession>A0ABS9ZAF7</accession>
<dbReference type="NCBIfam" id="TIGR03476">
    <property type="entry name" value="HpnL"/>
    <property type="match status" value="1"/>
</dbReference>
<comment type="caution">
    <text evidence="7">The sequence shown here is derived from an EMBL/GenBank/DDBJ whole genome shotgun (WGS) entry which is preliminary data.</text>
</comment>
<dbReference type="PANTHER" id="PTHR39087">
    <property type="entry name" value="UPF0104 MEMBRANE PROTEIN MJ1595"/>
    <property type="match status" value="1"/>
</dbReference>
<dbReference type="EMBL" id="JAIVFP010000001">
    <property type="protein sequence ID" value="MCI4684182.1"/>
    <property type="molecule type" value="Genomic_DNA"/>
</dbReference>
<keyword evidence="2" id="KW-1003">Cell membrane</keyword>
<keyword evidence="3 6" id="KW-0812">Transmembrane</keyword>
<sequence length="336" mass="35459">MKTAAGFALLLGLSLFAALTFYEGAGDVAKAFASVGFGGAFALAALRLAQTFLSSFAWRALLSRPRPRAWLVARLRWVRESVNNLLPVAQIGGDVLGARLLRNGGVPGGLASASVIGDLLAQTATQVVFTLLGVFFLVDSGAGSDLAFAVVIGLVMMAPALTGFWLAPRLLSMGWIDRLAAYVERGAGWALVSGLPALREGLDGVLRRRSGLAAALAIHMGIWFLGVFEIWLALYLLGDPRSFAIALTIESLGHAVRAAGFLIPGAWGIQEGGFIALCAAFGIGSPTAIALSLTKRIPDFVCGAPGLWVWRKMEGSNLRDVFFGQKFSAREESHGL</sequence>
<feature type="transmembrane region" description="Helical" evidence="6">
    <location>
        <begin position="273"/>
        <end position="293"/>
    </location>
</feature>
<dbReference type="PANTHER" id="PTHR39087:SF2">
    <property type="entry name" value="UPF0104 MEMBRANE PROTEIN MJ1595"/>
    <property type="match status" value="1"/>
</dbReference>
<feature type="transmembrane region" description="Helical" evidence="6">
    <location>
        <begin position="146"/>
        <end position="167"/>
    </location>
</feature>
<name>A0ABS9ZAF7_9HYPH</name>
<evidence type="ECO:0000256" key="6">
    <source>
        <dbReference type="SAM" id="Phobius"/>
    </source>
</evidence>
<feature type="transmembrane region" description="Helical" evidence="6">
    <location>
        <begin position="33"/>
        <end position="58"/>
    </location>
</feature>
<evidence type="ECO:0000256" key="4">
    <source>
        <dbReference type="ARBA" id="ARBA00022989"/>
    </source>
</evidence>
<evidence type="ECO:0000256" key="1">
    <source>
        <dbReference type="ARBA" id="ARBA00004651"/>
    </source>
</evidence>
<evidence type="ECO:0000313" key="7">
    <source>
        <dbReference type="EMBL" id="MCI4684182.1"/>
    </source>
</evidence>
<evidence type="ECO:0000256" key="2">
    <source>
        <dbReference type="ARBA" id="ARBA00022475"/>
    </source>
</evidence>
<evidence type="ECO:0000313" key="8">
    <source>
        <dbReference type="Proteomes" id="UP001139104"/>
    </source>
</evidence>
<proteinExistence type="predicted"/>
<dbReference type="Pfam" id="PF03706">
    <property type="entry name" value="LPG_synthase_TM"/>
    <property type="match status" value="1"/>
</dbReference>
<evidence type="ECO:0000256" key="3">
    <source>
        <dbReference type="ARBA" id="ARBA00022692"/>
    </source>
</evidence>
<organism evidence="7 8">
    <name type="scientific">Candidatus Rhodoblastus alkanivorans</name>
    <dbReference type="NCBI Taxonomy" id="2954117"/>
    <lineage>
        <taxon>Bacteria</taxon>
        <taxon>Pseudomonadati</taxon>
        <taxon>Pseudomonadota</taxon>
        <taxon>Alphaproteobacteria</taxon>
        <taxon>Hyphomicrobiales</taxon>
        <taxon>Rhodoblastaceae</taxon>
        <taxon>Rhodoblastus</taxon>
    </lineage>
</organism>
<dbReference type="Proteomes" id="UP001139104">
    <property type="component" value="Unassembled WGS sequence"/>
</dbReference>
<gene>
    <name evidence="7" type="ORF">K2U94_15670</name>
</gene>
<dbReference type="InterPro" id="IPR022791">
    <property type="entry name" value="L-PG_synthase/AglD"/>
</dbReference>
<protein>
    <submittedName>
        <fullName evidence="7">Lysylphosphatidylglycerol synthase domain-containing protein</fullName>
    </submittedName>
</protein>
<comment type="subcellular location">
    <subcellularLocation>
        <location evidence="1">Cell membrane</location>
        <topology evidence="1">Multi-pass membrane protein</topology>
    </subcellularLocation>
</comment>
<keyword evidence="4 6" id="KW-1133">Transmembrane helix</keyword>
<dbReference type="RefSeq" id="WP_243068090.1">
    <property type="nucleotide sequence ID" value="NZ_JAIVFK010000015.1"/>
</dbReference>